<organism evidence="1 2">
    <name type="scientific">Steinernema glaseri</name>
    <dbReference type="NCBI Taxonomy" id="37863"/>
    <lineage>
        <taxon>Eukaryota</taxon>
        <taxon>Metazoa</taxon>
        <taxon>Ecdysozoa</taxon>
        <taxon>Nematoda</taxon>
        <taxon>Chromadorea</taxon>
        <taxon>Rhabditida</taxon>
        <taxon>Tylenchina</taxon>
        <taxon>Panagrolaimomorpha</taxon>
        <taxon>Strongyloidoidea</taxon>
        <taxon>Steinernematidae</taxon>
        <taxon>Steinernema</taxon>
    </lineage>
</organism>
<reference evidence="2" key="1">
    <citation type="submission" date="2016-11" db="UniProtKB">
        <authorList>
            <consortium name="WormBaseParasite"/>
        </authorList>
    </citation>
    <scope>IDENTIFICATION</scope>
</reference>
<accession>A0A1I8A934</accession>
<dbReference type="AlphaFoldDB" id="A0A1I8A934"/>
<evidence type="ECO:0000313" key="2">
    <source>
        <dbReference type="WBParaSite" id="L893_g3513.t1"/>
    </source>
</evidence>
<protein>
    <submittedName>
        <fullName evidence="2">Uncharacterized protein</fullName>
    </submittedName>
</protein>
<evidence type="ECO:0000313" key="1">
    <source>
        <dbReference type="Proteomes" id="UP000095287"/>
    </source>
</evidence>
<proteinExistence type="predicted"/>
<keyword evidence="1" id="KW-1185">Reference proteome</keyword>
<dbReference type="WBParaSite" id="L893_g3513.t1">
    <property type="protein sequence ID" value="L893_g3513.t1"/>
    <property type="gene ID" value="L893_g3513"/>
</dbReference>
<dbReference type="Proteomes" id="UP000095287">
    <property type="component" value="Unplaced"/>
</dbReference>
<name>A0A1I8A934_9BILA</name>
<sequence>MFAEVTSSISFPKFGALGNISMIPPKVHDFSVRLDSYSSGSGEQLSPIRFIQAFYKGHKLAELNTKLIA</sequence>